<evidence type="ECO:0000259" key="12">
    <source>
        <dbReference type="Pfam" id="PF07718"/>
    </source>
</evidence>
<evidence type="ECO:0000256" key="2">
    <source>
        <dbReference type="ARBA" id="ARBA00004347"/>
    </source>
</evidence>
<dbReference type="InterPro" id="IPR011710">
    <property type="entry name" value="Coatomer_bsu_C"/>
</dbReference>
<keyword evidence="5" id="KW-0677">Repeat</keyword>
<dbReference type="InterPro" id="IPR029446">
    <property type="entry name" value="COPB1_appendage_platform_dom"/>
</dbReference>
<dbReference type="Proteomes" id="UP000324705">
    <property type="component" value="Chromosome 1B"/>
</dbReference>
<dbReference type="EMBL" id="LT934112">
    <property type="protein sequence ID" value="VAH16452.1"/>
    <property type="molecule type" value="Genomic_DNA"/>
</dbReference>
<evidence type="ECO:0000256" key="5">
    <source>
        <dbReference type="ARBA" id="ARBA00022737"/>
    </source>
</evidence>
<dbReference type="GO" id="GO:0030126">
    <property type="term" value="C:COPI vesicle coat"/>
    <property type="evidence" value="ECO:0007669"/>
    <property type="project" value="InterPro"/>
</dbReference>
<evidence type="ECO:0000313" key="14">
    <source>
        <dbReference type="EMBL" id="VAH16452.1"/>
    </source>
</evidence>
<dbReference type="GO" id="GO:0006888">
    <property type="term" value="P:endoplasmic reticulum to Golgi vesicle-mediated transport"/>
    <property type="evidence" value="ECO:0007669"/>
    <property type="project" value="TreeGrafter"/>
</dbReference>
<dbReference type="Gramene" id="TRITD1Bv1G102700.1">
    <property type="protein sequence ID" value="TRITD1Bv1G102700.1"/>
    <property type="gene ID" value="TRITD1Bv1G102700"/>
</dbReference>
<feature type="domain" description="Clathrin/coatomer adaptor adaptin-like N-terminal" evidence="11">
    <location>
        <begin position="32"/>
        <end position="238"/>
    </location>
</feature>
<evidence type="ECO:0000256" key="9">
    <source>
        <dbReference type="ARBA" id="ARBA00023136"/>
    </source>
</evidence>
<evidence type="ECO:0000256" key="10">
    <source>
        <dbReference type="ARBA" id="ARBA00023329"/>
    </source>
</evidence>
<dbReference type="PANTHER" id="PTHR10635">
    <property type="entry name" value="COATOMER SUBUNIT BETA"/>
    <property type="match status" value="1"/>
</dbReference>
<evidence type="ECO:0000256" key="4">
    <source>
        <dbReference type="ARBA" id="ARBA00022490"/>
    </source>
</evidence>
<evidence type="ECO:0000256" key="8">
    <source>
        <dbReference type="ARBA" id="ARBA00023034"/>
    </source>
</evidence>
<keyword evidence="15" id="KW-1185">Reference proteome</keyword>
<feature type="domain" description="Coatomer beta subunit C-terminal" evidence="12">
    <location>
        <begin position="301"/>
        <end position="440"/>
    </location>
</feature>
<dbReference type="Gene3D" id="1.25.10.10">
    <property type="entry name" value="Leucine-rich Repeat Variant"/>
    <property type="match status" value="1"/>
</dbReference>
<keyword evidence="7" id="KW-0653">Protein transport</keyword>
<protein>
    <recommendedName>
        <fullName evidence="16">Coatomer subunit beta</fullName>
    </recommendedName>
</protein>
<gene>
    <name evidence="14" type="ORF">TRITD_1Bv1G102700</name>
</gene>
<evidence type="ECO:0000256" key="3">
    <source>
        <dbReference type="ARBA" id="ARBA00022448"/>
    </source>
</evidence>
<proteinExistence type="predicted"/>
<dbReference type="PANTHER" id="PTHR10635:SF1">
    <property type="entry name" value="COATOMER SUBUNIT BETA-1"/>
    <property type="match status" value="1"/>
</dbReference>
<dbReference type="GO" id="GO:0000139">
    <property type="term" value="C:Golgi membrane"/>
    <property type="evidence" value="ECO:0007669"/>
    <property type="project" value="UniProtKB-SubCell"/>
</dbReference>
<dbReference type="Pfam" id="PF14806">
    <property type="entry name" value="Coatomer_b_Cpla"/>
    <property type="match status" value="1"/>
</dbReference>
<dbReference type="SUPFAM" id="SSF48371">
    <property type="entry name" value="ARM repeat"/>
    <property type="match status" value="1"/>
</dbReference>
<dbReference type="InterPro" id="IPR011989">
    <property type="entry name" value="ARM-like"/>
</dbReference>
<dbReference type="Pfam" id="PF01602">
    <property type="entry name" value="Adaptin_N"/>
    <property type="match status" value="1"/>
</dbReference>
<evidence type="ECO:0008006" key="16">
    <source>
        <dbReference type="Google" id="ProtNLM"/>
    </source>
</evidence>
<feature type="domain" description="Coatomer beta subunit appendage platform" evidence="13">
    <location>
        <begin position="447"/>
        <end position="571"/>
    </location>
</feature>
<dbReference type="InterPro" id="IPR016024">
    <property type="entry name" value="ARM-type_fold"/>
</dbReference>
<accession>A0A9R0QWJ5</accession>
<evidence type="ECO:0000259" key="11">
    <source>
        <dbReference type="Pfam" id="PF01602"/>
    </source>
</evidence>
<reference evidence="14 15" key="1">
    <citation type="submission" date="2017-09" db="EMBL/GenBank/DDBJ databases">
        <authorList>
            <consortium name="International Durum Wheat Genome Sequencing Consortium (IDWGSC)"/>
            <person name="Milanesi L."/>
        </authorList>
    </citation>
    <scope>NUCLEOTIDE SEQUENCE [LARGE SCALE GENOMIC DNA]</scope>
    <source>
        <strain evidence="15">cv. Svevo</strain>
    </source>
</reference>
<dbReference type="GO" id="GO:0006886">
    <property type="term" value="P:intracellular protein transport"/>
    <property type="evidence" value="ECO:0007669"/>
    <property type="project" value="InterPro"/>
</dbReference>
<comment type="subcellular location">
    <subcellularLocation>
        <location evidence="2">Cytoplasmic vesicle</location>
        <location evidence="2">COPI-coated vesicle membrane</location>
        <topology evidence="2">Peripheral membrane protein</topology>
        <orientation evidence="2">Cytoplasmic side</orientation>
    </subcellularLocation>
    <subcellularLocation>
        <location evidence="1">Golgi apparatus membrane</location>
        <topology evidence="1">Peripheral membrane protein</topology>
        <orientation evidence="1">Cytoplasmic side</orientation>
    </subcellularLocation>
</comment>
<name>A0A9R0QWJ5_TRITD</name>
<evidence type="ECO:0000256" key="1">
    <source>
        <dbReference type="ARBA" id="ARBA00004255"/>
    </source>
</evidence>
<keyword evidence="8" id="KW-0333">Golgi apparatus</keyword>
<keyword evidence="9" id="KW-0472">Membrane</keyword>
<evidence type="ECO:0000256" key="7">
    <source>
        <dbReference type="ARBA" id="ARBA00022927"/>
    </source>
</evidence>
<keyword evidence="3" id="KW-0813">Transport</keyword>
<keyword evidence="4" id="KW-0963">Cytoplasm</keyword>
<dbReference type="GO" id="GO:0006891">
    <property type="term" value="P:intra-Golgi vesicle-mediated transport"/>
    <property type="evidence" value="ECO:0007669"/>
    <property type="project" value="TreeGrafter"/>
</dbReference>
<dbReference type="GO" id="GO:0005198">
    <property type="term" value="F:structural molecule activity"/>
    <property type="evidence" value="ECO:0007669"/>
    <property type="project" value="InterPro"/>
</dbReference>
<organism evidence="14 15">
    <name type="scientific">Triticum turgidum subsp. durum</name>
    <name type="common">Durum wheat</name>
    <name type="synonym">Triticum durum</name>
    <dbReference type="NCBI Taxonomy" id="4567"/>
    <lineage>
        <taxon>Eukaryota</taxon>
        <taxon>Viridiplantae</taxon>
        <taxon>Streptophyta</taxon>
        <taxon>Embryophyta</taxon>
        <taxon>Tracheophyta</taxon>
        <taxon>Spermatophyta</taxon>
        <taxon>Magnoliopsida</taxon>
        <taxon>Liliopsida</taxon>
        <taxon>Poales</taxon>
        <taxon>Poaceae</taxon>
        <taxon>BOP clade</taxon>
        <taxon>Pooideae</taxon>
        <taxon>Triticodae</taxon>
        <taxon>Triticeae</taxon>
        <taxon>Triticinae</taxon>
        <taxon>Triticum</taxon>
    </lineage>
</organism>
<evidence type="ECO:0000256" key="6">
    <source>
        <dbReference type="ARBA" id="ARBA00022892"/>
    </source>
</evidence>
<dbReference type="InterPro" id="IPR002553">
    <property type="entry name" value="Clathrin/coatomer_adapt-like_N"/>
</dbReference>
<dbReference type="Pfam" id="PF07718">
    <property type="entry name" value="Coatamer_beta_C"/>
    <property type="match status" value="1"/>
</dbReference>
<keyword evidence="6" id="KW-0931">ER-Golgi transport</keyword>
<dbReference type="InterPro" id="IPR016460">
    <property type="entry name" value="COPB1"/>
</dbReference>
<evidence type="ECO:0000259" key="13">
    <source>
        <dbReference type="Pfam" id="PF14806"/>
    </source>
</evidence>
<dbReference type="AlphaFoldDB" id="A0A9R0QWJ5"/>
<evidence type="ECO:0000313" key="15">
    <source>
        <dbReference type="Proteomes" id="UP000324705"/>
    </source>
</evidence>
<keyword evidence="10" id="KW-0968">Cytoplasmic vesicle</keyword>
<dbReference type="OMA" id="MSAICCL"/>
<sequence>MSDRSPCTLLVPLDKSCLSTAEGIQADLEGSDVGAKVDALKRAIMLLLNGYTVPNLLVTVVRYVLQSKEHIIQRLLLLYLEVVHKRDKVSGKIIPEMILISHNLRNNLHHPNEYIRGVTLRFLRRLREPELLEPLMPSILANLNHPHPFVRRHVFSAISAIYRRRYGRRLIPDAPSVVERALAMEHDPTARRNAFLMLCDCSQVLATSYLLANADRFAKWPAPLQMVALGFVRKVHRNLCYKPYNRCIRVLRKRLLCRTGNNARKVQLLSSCQSFTKMLAEKQFRKNEKMRVESQNSHAYPDDSIDFDHLKSRRGMCQLELEDEVRDYLKAATGEFMKDAGCANKLNPPVQLTGFSDPVYAEGFVTVNQYYDTVLDITVINRTKETMRNLYLEFATSCKTTVVERSRNYTVAPQAVKKIQANIKLSSTNLGIIISRIVYETSDAMESSEVILKDMFINIADYMTPATCTDVAFRNMWAECCCKVKLKVNTVLHDEKEFVYFIIKSTNMTCLTPMSVLDGDCGLVAANLYAKSVFGEDALVNISVEKQANCKLSGCITIRGNVQGLVLNLAHAVIVTQQATVDAAMSLSEVCHKYYG</sequence>